<protein>
    <submittedName>
        <fullName evidence="2">Jg22115 protein</fullName>
    </submittedName>
</protein>
<comment type="caution">
    <text evidence="2">The sequence shown here is derived from an EMBL/GenBank/DDBJ whole genome shotgun (WGS) entry which is preliminary data.</text>
</comment>
<feature type="compositionally biased region" description="Basic residues" evidence="1">
    <location>
        <begin position="73"/>
        <end position="85"/>
    </location>
</feature>
<name>A0A8S4QNP5_9NEOP</name>
<evidence type="ECO:0000256" key="1">
    <source>
        <dbReference type="SAM" id="MobiDB-lite"/>
    </source>
</evidence>
<feature type="compositionally biased region" description="Basic and acidic residues" evidence="1">
    <location>
        <begin position="62"/>
        <end position="72"/>
    </location>
</feature>
<dbReference type="EMBL" id="CAKXAJ010007452">
    <property type="protein sequence ID" value="CAH2210391.1"/>
    <property type="molecule type" value="Genomic_DNA"/>
</dbReference>
<sequence length="99" mass="11799">MSKKPRTRLLEARRSLRLRGRDGPWDLQRWSADPCRPNSNNRHWGQTPATINQSNLPPKPLSSEHRREMDPRFHKRPTRNLRHTSHNPGPRPPWMDKKD</sequence>
<dbReference type="Proteomes" id="UP000838756">
    <property type="component" value="Unassembled WGS sequence"/>
</dbReference>
<accession>A0A8S4QNP5</accession>
<gene>
    <name evidence="2" type="primary">jg22115</name>
    <name evidence="2" type="ORF">PAEG_LOCUS2297</name>
</gene>
<keyword evidence="3" id="KW-1185">Reference proteome</keyword>
<evidence type="ECO:0000313" key="3">
    <source>
        <dbReference type="Proteomes" id="UP000838756"/>
    </source>
</evidence>
<reference evidence="2" key="1">
    <citation type="submission" date="2022-03" db="EMBL/GenBank/DDBJ databases">
        <authorList>
            <person name="Lindestad O."/>
        </authorList>
    </citation>
    <scope>NUCLEOTIDE SEQUENCE</scope>
</reference>
<feature type="region of interest" description="Disordered" evidence="1">
    <location>
        <begin position="1"/>
        <end position="99"/>
    </location>
</feature>
<organism evidence="2 3">
    <name type="scientific">Pararge aegeria aegeria</name>
    <dbReference type="NCBI Taxonomy" id="348720"/>
    <lineage>
        <taxon>Eukaryota</taxon>
        <taxon>Metazoa</taxon>
        <taxon>Ecdysozoa</taxon>
        <taxon>Arthropoda</taxon>
        <taxon>Hexapoda</taxon>
        <taxon>Insecta</taxon>
        <taxon>Pterygota</taxon>
        <taxon>Neoptera</taxon>
        <taxon>Endopterygota</taxon>
        <taxon>Lepidoptera</taxon>
        <taxon>Glossata</taxon>
        <taxon>Ditrysia</taxon>
        <taxon>Papilionoidea</taxon>
        <taxon>Nymphalidae</taxon>
        <taxon>Satyrinae</taxon>
        <taxon>Satyrini</taxon>
        <taxon>Parargina</taxon>
        <taxon>Pararge</taxon>
    </lineage>
</organism>
<dbReference type="AlphaFoldDB" id="A0A8S4QNP5"/>
<proteinExistence type="predicted"/>
<feature type="compositionally biased region" description="Polar residues" evidence="1">
    <location>
        <begin position="37"/>
        <end position="56"/>
    </location>
</feature>
<evidence type="ECO:0000313" key="2">
    <source>
        <dbReference type="EMBL" id="CAH2210391.1"/>
    </source>
</evidence>
<feature type="compositionally biased region" description="Basic and acidic residues" evidence="1">
    <location>
        <begin position="8"/>
        <end position="24"/>
    </location>
</feature>